<evidence type="ECO:0000313" key="1">
    <source>
        <dbReference type="EMBL" id="GAI94422.1"/>
    </source>
</evidence>
<organism evidence="1">
    <name type="scientific">marine sediment metagenome</name>
    <dbReference type="NCBI Taxonomy" id="412755"/>
    <lineage>
        <taxon>unclassified sequences</taxon>
        <taxon>metagenomes</taxon>
        <taxon>ecological metagenomes</taxon>
    </lineage>
</organism>
<protein>
    <submittedName>
        <fullName evidence="1">Uncharacterized protein</fullName>
    </submittedName>
</protein>
<dbReference type="EMBL" id="BARW01016727">
    <property type="protein sequence ID" value="GAI94422.1"/>
    <property type="molecule type" value="Genomic_DNA"/>
</dbReference>
<sequence>MNILILNLPRHKNASVTREGRCELILEHRVDTPATLLIIASILRAGDNQIDFIDANGFNLSYEAIIIILTKKEDHGMIQRLFQSL</sequence>
<gene>
    <name evidence="1" type="ORF">S12H4_29052</name>
</gene>
<name>X1SMX7_9ZZZZ</name>
<accession>X1SMX7</accession>
<dbReference type="AlphaFoldDB" id="X1SMX7"/>
<comment type="caution">
    <text evidence="1">The sequence shown here is derived from an EMBL/GenBank/DDBJ whole genome shotgun (WGS) entry which is preliminary data.</text>
</comment>
<proteinExistence type="predicted"/>
<reference evidence="1" key="1">
    <citation type="journal article" date="2014" name="Front. Microbiol.">
        <title>High frequency of phylogenetically diverse reductive dehalogenase-homologous genes in deep subseafloor sedimentary metagenomes.</title>
        <authorList>
            <person name="Kawai M."/>
            <person name="Futagami T."/>
            <person name="Toyoda A."/>
            <person name="Takaki Y."/>
            <person name="Nishi S."/>
            <person name="Hori S."/>
            <person name="Arai W."/>
            <person name="Tsubouchi T."/>
            <person name="Morono Y."/>
            <person name="Uchiyama I."/>
            <person name="Ito T."/>
            <person name="Fujiyama A."/>
            <person name="Inagaki F."/>
            <person name="Takami H."/>
        </authorList>
    </citation>
    <scope>NUCLEOTIDE SEQUENCE</scope>
    <source>
        <strain evidence="1">Expedition CK06-06</strain>
    </source>
</reference>